<evidence type="ECO:0000313" key="2">
    <source>
        <dbReference type="Proteomes" id="UP000091857"/>
    </source>
</evidence>
<organism evidence="1 2">
    <name type="scientific">Manihot esculenta</name>
    <name type="common">Cassava</name>
    <name type="synonym">Jatropha manihot</name>
    <dbReference type="NCBI Taxonomy" id="3983"/>
    <lineage>
        <taxon>Eukaryota</taxon>
        <taxon>Viridiplantae</taxon>
        <taxon>Streptophyta</taxon>
        <taxon>Embryophyta</taxon>
        <taxon>Tracheophyta</taxon>
        <taxon>Spermatophyta</taxon>
        <taxon>Magnoliopsida</taxon>
        <taxon>eudicotyledons</taxon>
        <taxon>Gunneridae</taxon>
        <taxon>Pentapetalae</taxon>
        <taxon>rosids</taxon>
        <taxon>fabids</taxon>
        <taxon>Malpighiales</taxon>
        <taxon>Euphorbiaceae</taxon>
        <taxon>Crotonoideae</taxon>
        <taxon>Manihoteae</taxon>
        <taxon>Manihot</taxon>
    </lineage>
</organism>
<dbReference type="EMBL" id="CM004400">
    <property type="protein sequence ID" value="KAG8638575.1"/>
    <property type="molecule type" value="Genomic_DNA"/>
</dbReference>
<proteinExistence type="predicted"/>
<protein>
    <submittedName>
        <fullName evidence="1">Uncharacterized protein</fullName>
    </submittedName>
</protein>
<comment type="caution">
    <text evidence="1">The sequence shown here is derived from an EMBL/GenBank/DDBJ whole genome shotgun (WGS) entry which is preliminary data.</text>
</comment>
<keyword evidence="2" id="KW-1185">Reference proteome</keyword>
<name>A0ACB7GEB4_MANES</name>
<gene>
    <name evidence="1" type="ORF">MANES_14G044000v8</name>
</gene>
<sequence length="287" mass="32660">MPFMAITTVSSSLYFLAEDCDQNKLKQGIRKEEISSMTKTREMDTTDDAHQAQQHKATSKGMVEQTKTSLLRAAVERQDPSSKGVDDSTLRRFLRARDLDVQRASAMFLKYLKWRREFVPNGSISPSEVSNEIAQNKVFVQGTDKKGRPIMVAFGSRHYQNKESSEELKLYVLDKICARTSPEQEKFVVLADLQGWGYANSDVRGCLAALAILQDYYPERLGKLFIVNAPYIFMAVWKIIYPFIDNNTKKKIVFVENKKLKSTLLEDIDESLTPDIYGGRLPLVPVL</sequence>
<accession>A0ACB7GEB4</accession>
<evidence type="ECO:0000313" key="1">
    <source>
        <dbReference type="EMBL" id="KAG8638575.1"/>
    </source>
</evidence>
<reference evidence="2" key="1">
    <citation type="journal article" date="2016" name="Nat. Biotechnol.">
        <title>Sequencing wild and cultivated cassava and related species reveals extensive interspecific hybridization and genetic diversity.</title>
        <authorList>
            <person name="Bredeson J.V."/>
            <person name="Lyons J.B."/>
            <person name="Prochnik S.E."/>
            <person name="Wu G.A."/>
            <person name="Ha C.M."/>
            <person name="Edsinger-Gonzales E."/>
            <person name="Grimwood J."/>
            <person name="Schmutz J."/>
            <person name="Rabbi I.Y."/>
            <person name="Egesi C."/>
            <person name="Nauluvula P."/>
            <person name="Lebot V."/>
            <person name="Ndunguru J."/>
            <person name="Mkamilo G."/>
            <person name="Bart R.S."/>
            <person name="Setter T.L."/>
            <person name="Gleadow R.M."/>
            <person name="Kulakow P."/>
            <person name="Ferguson M.E."/>
            <person name="Rounsley S."/>
            <person name="Rokhsar D.S."/>
        </authorList>
    </citation>
    <scope>NUCLEOTIDE SEQUENCE [LARGE SCALE GENOMIC DNA]</scope>
    <source>
        <strain evidence="2">cv. AM560-2</strain>
    </source>
</reference>
<dbReference type="Proteomes" id="UP000091857">
    <property type="component" value="Chromosome 14"/>
</dbReference>